<feature type="domain" description="HTH tetR-type" evidence="3">
    <location>
        <begin position="3"/>
        <end position="63"/>
    </location>
</feature>
<proteinExistence type="predicted"/>
<dbReference type="Gene3D" id="1.10.10.60">
    <property type="entry name" value="Homeodomain-like"/>
    <property type="match status" value="1"/>
</dbReference>
<accession>A0ABY9T7T9</accession>
<gene>
    <name evidence="4" type="ORF">RGB73_06505</name>
</gene>
<protein>
    <submittedName>
        <fullName evidence="4">Helix-turn-helix domain-containing protein</fullName>
    </submittedName>
</protein>
<dbReference type="PANTHER" id="PTHR43479">
    <property type="entry name" value="ACREF/ENVCD OPERON REPRESSOR-RELATED"/>
    <property type="match status" value="1"/>
</dbReference>
<dbReference type="InterPro" id="IPR001647">
    <property type="entry name" value="HTH_TetR"/>
</dbReference>
<dbReference type="SUPFAM" id="SSF46689">
    <property type="entry name" value="Homeodomain-like"/>
    <property type="match status" value="1"/>
</dbReference>
<organism evidence="4 5">
    <name type="scientific">Brevibacillus brevis</name>
    <name type="common">Bacillus brevis</name>
    <dbReference type="NCBI Taxonomy" id="1393"/>
    <lineage>
        <taxon>Bacteria</taxon>
        <taxon>Bacillati</taxon>
        <taxon>Bacillota</taxon>
        <taxon>Bacilli</taxon>
        <taxon>Bacillales</taxon>
        <taxon>Paenibacillaceae</taxon>
        <taxon>Brevibacillus</taxon>
    </lineage>
</organism>
<dbReference type="PRINTS" id="PR00455">
    <property type="entry name" value="HTHTETR"/>
</dbReference>
<sequence length="293" mass="34394">MDEGKKQQIVHKAMEVFKEKGYTSASMQDIAEACGMAKGSIYKFFPSKEELFTAVFVDCHQAMFDQAREMDNSSRANALSPKERLQQNIQFQLQYMLEHYFFMFEFKELPIKDNEKFILAWKKKRAMMLAWHKDCFMEAYGPEIERCVWDIVAIYRGIFREFLTYTVQKVIALPMSALAQFIVERLDAVIHDMLRSDATPILRESLAFFNDLNPIDPLSRQQNVHSFLQAMAEKVQELAQPEPVRKELAEVLRLLQQELKQESPNRTLVHVCSTYLEANSELRPYVRQLRRMI</sequence>
<dbReference type="EMBL" id="CP134050">
    <property type="protein sequence ID" value="WNC15964.1"/>
    <property type="molecule type" value="Genomic_DNA"/>
</dbReference>
<dbReference type="Proteomes" id="UP001256827">
    <property type="component" value="Chromosome"/>
</dbReference>
<dbReference type="PROSITE" id="PS50977">
    <property type="entry name" value="HTH_TETR_2"/>
    <property type="match status" value="1"/>
</dbReference>
<dbReference type="Pfam" id="PF00440">
    <property type="entry name" value="TetR_N"/>
    <property type="match status" value="1"/>
</dbReference>
<dbReference type="InterPro" id="IPR009057">
    <property type="entry name" value="Homeodomain-like_sf"/>
</dbReference>
<dbReference type="RefSeq" id="WP_310770214.1">
    <property type="nucleotide sequence ID" value="NZ_CP134050.1"/>
</dbReference>
<dbReference type="Gene3D" id="1.10.357.10">
    <property type="entry name" value="Tetracycline Repressor, domain 2"/>
    <property type="match status" value="1"/>
</dbReference>
<dbReference type="PANTHER" id="PTHR43479:SF22">
    <property type="entry name" value="TRANSCRIPTIONAL REGULATOR, TETR FAMILY"/>
    <property type="match status" value="1"/>
</dbReference>
<evidence type="ECO:0000313" key="5">
    <source>
        <dbReference type="Proteomes" id="UP001256827"/>
    </source>
</evidence>
<evidence type="ECO:0000313" key="4">
    <source>
        <dbReference type="EMBL" id="WNC15964.1"/>
    </source>
</evidence>
<dbReference type="InterPro" id="IPR050624">
    <property type="entry name" value="HTH-type_Tx_Regulator"/>
</dbReference>
<reference evidence="4 5" key="1">
    <citation type="submission" date="2023-09" db="EMBL/GenBank/DDBJ databases">
        <title>Complete Genome and Methylome dissection of Bacillus brevis NEB573 original source of BbsI restriction endonuclease.</title>
        <authorList>
            <person name="Fomenkov A."/>
            <person name="Roberts R.D."/>
        </authorList>
    </citation>
    <scope>NUCLEOTIDE SEQUENCE [LARGE SCALE GENOMIC DNA]</scope>
    <source>
        <strain evidence="4 5">NEB573</strain>
    </source>
</reference>
<evidence type="ECO:0000259" key="3">
    <source>
        <dbReference type="PROSITE" id="PS50977"/>
    </source>
</evidence>
<feature type="DNA-binding region" description="H-T-H motif" evidence="2">
    <location>
        <begin position="26"/>
        <end position="45"/>
    </location>
</feature>
<name>A0ABY9T7T9_BREBE</name>
<keyword evidence="1 2" id="KW-0238">DNA-binding</keyword>
<evidence type="ECO:0000256" key="1">
    <source>
        <dbReference type="ARBA" id="ARBA00023125"/>
    </source>
</evidence>
<evidence type="ECO:0000256" key="2">
    <source>
        <dbReference type="PROSITE-ProRule" id="PRU00335"/>
    </source>
</evidence>
<keyword evidence="5" id="KW-1185">Reference proteome</keyword>